<name>A0ABX1D6N4_9FLAO</name>
<feature type="non-terminal residue" evidence="1">
    <location>
        <position position="1"/>
    </location>
</feature>
<evidence type="ECO:0000313" key="1">
    <source>
        <dbReference type="EMBL" id="NJW54766.1"/>
    </source>
</evidence>
<dbReference type="PANTHER" id="PTHR40940">
    <property type="entry name" value="PROTEIN BATD-RELATED"/>
    <property type="match status" value="1"/>
</dbReference>
<dbReference type="Proteomes" id="UP000703674">
    <property type="component" value="Unassembled WGS sequence"/>
</dbReference>
<dbReference type="EMBL" id="JAAVJR010000474">
    <property type="protein sequence ID" value="NJW54766.1"/>
    <property type="molecule type" value="Genomic_DNA"/>
</dbReference>
<reference evidence="1 2" key="1">
    <citation type="submission" date="2020-03" db="EMBL/GenBank/DDBJ databases">
        <title>Salinimicrobium sp. nov, isolated from SCS.</title>
        <authorList>
            <person name="Cao W.R."/>
        </authorList>
    </citation>
    <scope>NUCLEOTIDE SEQUENCE [LARGE SCALE GENOMIC DNA]</scope>
    <source>
        <strain evidence="2">J15B91</strain>
    </source>
</reference>
<accession>A0ABX1D6N4</accession>
<feature type="non-terminal residue" evidence="1">
    <location>
        <position position="163"/>
    </location>
</feature>
<evidence type="ECO:0000313" key="2">
    <source>
        <dbReference type="Proteomes" id="UP000703674"/>
    </source>
</evidence>
<gene>
    <name evidence="1" type="ORF">HC175_17790</name>
</gene>
<sequence>EDGDNFTPPQFSDFTVVGGPNQSVSQSWVNGKKSFSKTYSYFLAPKKRGNLTIGQAEITIEGTVYKTSPVQVEVTAAVDQPTDGENSEYIASESIHLVAEISNTNPYLNEAITVVYKLYVSPRINVSDWRQIDNPKFSDFWSQNIDIRRLEVENGTYNGEPYR</sequence>
<dbReference type="Pfam" id="PF13584">
    <property type="entry name" value="BatD"/>
    <property type="match status" value="1"/>
</dbReference>
<comment type="caution">
    <text evidence="1">The sequence shown here is derived from an EMBL/GenBank/DDBJ whole genome shotgun (WGS) entry which is preliminary data.</text>
</comment>
<keyword evidence="2" id="KW-1185">Reference proteome</keyword>
<organism evidence="1 2">
    <name type="scientific">Salinimicrobium oceani</name>
    <dbReference type="NCBI Taxonomy" id="2722702"/>
    <lineage>
        <taxon>Bacteria</taxon>
        <taxon>Pseudomonadati</taxon>
        <taxon>Bacteroidota</taxon>
        <taxon>Flavobacteriia</taxon>
        <taxon>Flavobacteriales</taxon>
        <taxon>Flavobacteriaceae</taxon>
        <taxon>Salinimicrobium</taxon>
    </lineage>
</organism>
<dbReference type="RefSeq" id="WP_168139605.1">
    <property type="nucleotide sequence ID" value="NZ_JAAVJR010000474.1"/>
</dbReference>
<protein>
    <submittedName>
        <fullName evidence="1">Protein BatD</fullName>
    </submittedName>
</protein>
<dbReference type="PANTHER" id="PTHR40940:SF2">
    <property type="entry name" value="BATD"/>
    <property type="match status" value="1"/>
</dbReference>
<dbReference type="InterPro" id="IPR025738">
    <property type="entry name" value="BatD"/>
</dbReference>
<proteinExistence type="predicted"/>